<keyword evidence="2" id="KW-1185">Reference proteome</keyword>
<reference evidence="1" key="1">
    <citation type="journal article" date="2025" name="Int. J. Syst. Evol. Microbiol.">
        <title>Inconstantimicrobium mannanitabidum sp. nov., a novel member of the family Clostridiaceae isolated from anoxic soil under the treatment of reductive soil disinfestation.</title>
        <authorList>
            <person name="Ueki A."/>
            <person name="Tonouchi A."/>
            <person name="Honma S."/>
            <person name="Kaku N."/>
            <person name="Ueki K."/>
        </authorList>
    </citation>
    <scope>NUCLEOTIDE SEQUENCE</scope>
    <source>
        <strain evidence="1">TW13</strain>
    </source>
</reference>
<accession>A0ACB5RD87</accession>
<protein>
    <submittedName>
        <fullName evidence="1">Uncharacterized protein</fullName>
    </submittedName>
</protein>
<comment type="caution">
    <text evidence="1">The sequence shown here is derived from an EMBL/GenBank/DDBJ whole genome shotgun (WGS) entry which is preliminary data.</text>
</comment>
<proteinExistence type="predicted"/>
<dbReference type="EMBL" id="BROD01000001">
    <property type="protein sequence ID" value="GKX67229.1"/>
    <property type="molecule type" value="Genomic_DNA"/>
</dbReference>
<sequence length="114" mass="13325">MKEGYVKAIEVAKEYKVYLKVVTAVRSFDSYNSFFNIYDEQEEACRRIAVLTSFRDLEEVYDKNPSEKIENSIIVDENIWLTEYPLTTNPAKIVLDDIMVDVEMVNKVFAKKII</sequence>
<name>A0ACB5RD87_9CLOT</name>
<organism evidence="1 2">
    <name type="scientific">Inconstantimicrobium mannanitabidum</name>
    <dbReference type="NCBI Taxonomy" id="1604901"/>
    <lineage>
        <taxon>Bacteria</taxon>
        <taxon>Bacillati</taxon>
        <taxon>Bacillota</taxon>
        <taxon>Clostridia</taxon>
        <taxon>Eubacteriales</taxon>
        <taxon>Clostridiaceae</taxon>
        <taxon>Inconstantimicrobium</taxon>
    </lineage>
</organism>
<gene>
    <name evidence="1" type="ORF">rsdtw13_24870</name>
</gene>
<dbReference type="Proteomes" id="UP001058074">
    <property type="component" value="Unassembled WGS sequence"/>
</dbReference>
<evidence type="ECO:0000313" key="2">
    <source>
        <dbReference type="Proteomes" id="UP001058074"/>
    </source>
</evidence>
<evidence type="ECO:0000313" key="1">
    <source>
        <dbReference type="EMBL" id="GKX67229.1"/>
    </source>
</evidence>